<keyword evidence="2" id="KW-0813">Transport</keyword>
<feature type="transmembrane region" description="Helical" evidence="7">
    <location>
        <begin position="32"/>
        <end position="49"/>
    </location>
</feature>
<keyword evidence="6 7" id="KW-0472">Membrane</keyword>
<reference evidence="9 10" key="1">
    <citation type="journal article" date="2014" name="Int. J. Syst. Evol. Microbiol.">
        <title>Complete genome sequence of Corynebacterium casei LMG S-19264T (=DSM 44701T), isolated from a smear-ripened cheese.</title>
        <authorList>
            <consortium name="US DOE Joint Genome Institute (JGI-PGF)"/>
            <person name="Walter F."/>
            <person name="Albersmeier A."/>
            <person name="Kalinowski J."/>
            <person name="Ruckert C."/>
        </authorList>
    </citation>
    <scope>NUCLEOTIDE SEQUENCE [LARGE SCALE GENOMIC DNA]</scope>
    <source>
        <strain evidence="9 10">CGMCC 1.15896</strain>
    </source>
</reference>
<feature type="transmembrane region" description="Helical" evidence="7">
    <location>
        <begin position="100"/>
        <end position="130"/>
    </location>
</feature>
<dbReference type="PROSITE" id="PS01271">
    <property type="entry name" value="NA_SULFATE"/>
    <property type="match status" value="1"/>
</dbReference>
<dbReference type="GO" id="GO:0005886">
    <property type="term" value="C:plasma membrane"/>
    <property type="evidence" value="ECO:0007669"/>
    <property type="project" value="TreeGrafter"/>
</dbReference>
<protein>
    <submittedName>
        <fullName evidence="9">Sodium:sulfate symporter</fullName>
    </submittedName>
</protein>
<dbReference type="AlphaFoldDB" id="A0A916VZ10"/>
<evidence type="ECO:0000256" key="6">
    <source>
        <dbReference type="ARBA" id="ARBA00023136"/>
    </source>
</evidence>
<keyword evidence="5 7" id="KW-1133">Transmembrane helix</keyword>
<proteinExistence type="predicted"/>
<evidence type="ECO:0000313" key="10">
    <source>
        <dbReference type="Proteomes" id="UP000596977"/>
    </source>
</evidence>
<evidence type="ECO:0000256" key="1">
    <source>
        <dbReference type="ARBA" id="ARBA00004141"/>
    </source>
</evidence>
<dbReference type="Pfam" id="PF03600">
    <property type="entry name" value="CitMHS"/>
    <property type="match status" value="1"/>
</dbReference>
<dbReference type="Proteomes" id="UP000596977">
    <property type="component" value="Unassembled WGS sequence"/>
</dbReference>
<keyword evidence="4" id="KW-0677">Repeat</keyword>
<feature type="transmembrane region" description="Helical" evidence="7">
    <location>
        <begin position="142"/>
        <end position="166"/>
    </location>
</feature>
<feature type="domain" description="RCK C-terminal" evidence="8">
    <location>
        <begin position="213"/>
        <end position="297"/>
    </location>
</feature>
<dbReference type="EMBL" id="BMKB01000004">
    <property type="protein sequence ID" value="GGA53708.1"/>
    <property type="molecule type" value="Genomic_DNA"/>
</dbReference>
<dbReference type="RefSeq" id="WP_127074118.1">
    <property type="nucleotide sequence ID" value="NZ_BMKB01000004.1"/>
</dbReference>
<feature type="transmembrane region" description="Helical" evidence="7">
    <location>
        <begin position="572"/>
        <end position="595"/>
    </location>
</feature>
<dbReference type="Gene3D" id="3.30.70.1450">
    <property type="entry name" value="Regulator of K+ conductance, C-terminal domain"/>
    <property type="match status" value="2"/>
</dbReference>
<accession>A0A916VZ10</accession>
<name>A0A916VZ10_9HYPH</name>
<comment type="subcellular location">
    <subcellularLocation>
        <location evidence="1">Membrane</location>
        <topology evidence="1">Multi-pass membrane protein</topology>
    </subcellularLocation>
</comment>
<dbReference type="GO" id="GO:0006813">
    <property type="term" value="P:potassium ion transport"/>
    <property type="evidence" value="ECO:0007669"/>
    <property type="project" value="InterPro"/>
</dbReference>
<comment type="caution">
    <text evidence="9">The sequence shown here is derived from an EMBL/GenBank/DDBJ whole genome shotgun (WGS) entry which is preliminary data.</text>
</comment>
<evidence type="ECO:0000256" key="2">
    <source>
        <dbReference type="ARBA" id="ARBA00022448"/>
    </source>
</evidence>
<organism evidence="9 10">
    <name type="scientific">Pelagibacterium lentulum</name>
    <dbReference type="NCBI Taxonomy" id="2029865"/>
    <lineage>
        <taxon>Bacteria</taxon>
        <taxon>Pseudomonadati</taxon>
        <taxon>Pseudomonadota</taxon>
        <taxon>Alphaproteobacteria</taxon>
        <taxon>Hyphomicrobiales</taxon>
        <taxon>Devosiaceae</taxon>
        <taxon>Pelagibacterium</taxon>
    </lineage>
</organism>
<dbReference type="InterPro" id="IPR006037">
    <property type="entry name" value="RCK_C"/>
</dbReference>
<dbReference type="PANTHER" id="PTHR43652">
    <property type="entry name" value="BASIC AMINO ACID ANTIPORTER YFCC-RELATED"/>
    <property type="match status" value="1"/>
</dbReference>
<feature type="transmembrane region" description="Helical" evidence="7">
    <location>
        <begin position="178"/>
        <end position="200"/>
    </location>
</feature>
<keyword evidence="10" id="KW-1185">Reference proteome</keyword>
<feature type="domain" description="RCK C-terminal" evidence="8">
    <location>
        <begin position="302"/>
        <end position="386"/>
    </location>
</feature>
<keyword evidence="3 7" id="KW-0812">Transmembrane</keyword>
<dbReference type="GO" id="GO:0008324">
    <property type="term" value="F:monoatomic cation transmembrane transporter activity"/>
    <property type="evidence" value="ECO:0007669"/>
    <property type="project" value="InterPro"/>
</dbReference>
<dbReference type="InterPro" id="IPR051679">
    <property type="entry name" value="DASS-Related_Transporters"/>
</dbReference>
<feature type="transmembrane region" description="Helical" evidence="7">
    <location>
        <begin position="511"/>
        <end position="529"/>
    </location>
</feature>
<evidence type="ECO:0000313" key="9">
    <source>
        <dbReference type="EMBL" id="GGA53708.1"/>
    </source>
</evidence>
<dbReference type="InterPro" id="IPR031312">
    <property type="entry name" value="Na/sul_symport_CS"/>
</dbReference>
<evidence type="ECO:0000256" key="5">
    <source>
        <dbReference type="ARBA" id="ARBA00022989"/>
    </source>
</evidence>
<dbReference type="OrthoDB" id="9809303at2"/>
<dbReference type="PANTHER" id="PTHR43652:SF2">
    <property type="entry name" value="BASIC AMINO ACID ANTIPORTER YFCC-RELATED"/>
    <property type="match status" value="1"/>
</dbReference>
<dbReference type="PROSITE" id="PS51202">
    <property type="entry name" value="RCK_C"/>
    <property type="match status" value="2"/>
</dbReference>
<feature type="transmembrane region" description="Helical" evidence="7">
    <location>
        <begin position="449"/>
        <end position="467"/>
    </location>
</feature>
<evidence type="ECO:0000256" key="3">
    <source>
        <dbReference type="ARBA" id="ARBA00022692"/>
    </source>
</evidence>
<feature type="transmembrane region" description="Helical" evidence="7">
    <location>
        <begin position="61"/>
        <end position="80"/>
    </location>
</feature>
<feature type="transmembrane region" description="Helical" evidence="7">
    <location>
        <begin position="534"/>
        <end position="552"/>
    </location>
</feature>
<feature type="transmembrane region" description="Helical" evidence="7">
    <location>
        <begin position="404"/>
        <end position="437"/>
    </location>
</feature>
<feature type="transmembrane region" description="Helical" evidence="7">
    <location>
        <begin position="474"/>
        <end position="499"/>
    </location>
</feature>
<gene>
    <name evidence="9" type="ORF">GCM10011499_24720</name>
</gene>
<sequence length="596" mass="62180">MPLDLIVLAPYAAILLLLGVFIAFALEIQPPEIVAFCGAVTAIAIGLVGPEDVLASIANPAPATIGAMFVLSAALVRTGVLETVGGVLGRYSSTHPKLTIGLFFGSAAVASAFMNNTPVVMVLIPVVITLAREMKIATSHLLIPLSYMVILGGTCSLIGTSTNLLVDGVARDLGLAPFGIFEIAPLGIVVAVIGAAFLAVAAPRFLPIRTTAGSSLPDRDQRRWLVELFIPAGSPLIGTPPLKIGDFQNGGSRVIDLVRGDVSYRQTLGETGLQVGDIVVLATREAELMGFRDGAVAGKAIAGTEPSTVRRTSVVEVLVGPNTRALHRMIGRLHWRRRFGVYPIALHRNGTALDMRLSVQRLDVGDTLLLNGTLDDIARLVDEERLIMLSPVVSRAFRRSKAPVALGTMAAVVALAALNVAPILTLALVGVAIVFLTKCIDADEGIGAIDGRLLLLIVSMLTLGSALQQSGALTLIVGGVSPLLATTHPIVALVLVYALTSILTELVTNNAVAVLMAPIAAGVAVQLGLDPRPFIVAVMFGASASFATPIGYQTNTLVYSAGGYRFLDFVRIGAPMNLIIGVATVLVIPLIWPLAG</sequence>
<evidence type="ECO:0000256" key="7">
    <source>
        <dbReference type="SAM" id="Phobius"/>
    </source>
</evidence>
<dbReference type="SUPFAM" id="SSF116726">
    <property type="entry name" value="TrkA C-terminal domain-like"/>
    <property type="match status" value="2"/>
</dbReference>
<evidence type="ECO:0000259" key="8">
    <source>
        <dbReference type="PROSITE" id="PS51202"/>
    </source>
</evidence>
<dbReference type="InterPro" id="IPR004680">
    <property type="entry name" value="Cit_transptr-like_dom"/>
</dbReference>
<evidence type="ECO:0000256" key="4">
    <source>
        <dbReference type="ARBA" id="ARBA00022737"/>
    </source>
</evidence>
<feature type="transmembrane region" description="Helical" evidence="7">
    <location>
        <begin position="7"/>
        <end position="26"/>
    </location>
</feature>
<dbReference type="InterPro" id="IPR036721">
    <property type="entry name" value="RCK_C_sf"/>
</dbReference>